<dbReference type="OrthoDB" id="9810784at2"/>
<keyword evidence="3" id="KW-1185">Reference proteome</keyword>
<dbReference type="Proteomes" id="UP000243065">
    <property type="component" value="Unassembled WGS sequence"/>
</dbReference>
<dbReference type="InterPro" id="IPR011250">
    <property type="entry name" value="OMP/PagP_B-barrel"/>
</dbReference>
<organism evidence="1 3">
    <name type="scientific">Kryptobacter tengchongensis</name>
    <dbReference type="NCBI Taxonomy" id="1643429"/>
    <lineage>
        <taxon>Bacteria</taxon>
        <taxon>Pseudomonadati</taxon>
        <taxon>Candidatus Kryptoniota</taxon>
        <taxon>Candidatus Kryptobacter</taxon>
    </lineage>
</organism>
<dbReference type="PROSITE" id="PS51257">
    <property type="entry name" value="PROKAR_LIPOPROTEIN"/>
    <property type="match status" value="1"/>
</dbReference>
<evidence type="ECO:0000313" key="1">
    <source>
        <dbReference type="EMBL" id="CUT01420.1"/>
    </source>
</evidence>
<gene>
    <name evidence="1" type="ORF">JGI24_00937</name>
    <name evidence="2" type="ORF">JGI25_01151</name>
</gene>
<name>A0A656D8T7_KRYT1</name>
<dbReference type="AlphaFoldDB" id="A0A656D8T7"/>
<reference evidence="3 4" key="1">
    <citation type="submission" date="2015-11" db="EMBL/GenBank/DDBJ databases">
        <authorList>
            <person name="Varghese N."/>
        </authorList>
    </citation>
    <scope>NUCLEOTIDE SEQUENCE [LARGE SCALE GENOMIC DNA]</scope>
    <source>
        <strain evidence="1 3">JGI-24</strain>
        <strain evidence="2 4">JGI-25</strain>
    </source>
</reference>
<evidence type="ECO:0000313" key="2">
    <source>
        <dbReference type="EMBL" id="CUT02954.1"/>
    </source>
</evidence>
<dbReference type="Proteomes" id="UP000243105">
    <property type="component" value="Unassembled WGS sequence"/>
</dbReference>
<accession>A0A656D8T7</accession>
<dbReference type="RefSeq" id="WP_072150352.1">
    <property type="nucleotide sequence ID" value="NZ_CZVU01000036.1"/>
</dbReference>
<evidence type="ECO:0000313" key="4">
    <source>
        <dbReference type="Proteomes" id="UP000243105"/>
    </source>
</evidence>
<proteinExistence type="predicted"/>
<protein>
    <submittedName>
        <fullName evidence="1">Outer membrane protein beta-barrel domain-containing protein</fullName>
    </submittedName>
</protein>
<evidence type="ECO:0000313" key="3">
    <source>
        <dbReference type="Proteomes" id="UP000243065"/>
    </source>
</evidence>
<dbReference type="SUPFAM" id="SSF56925">
    <property type="entry name" value="OMPA-like"/>
    <property type="match status" value="1"/>
</dbReference>
<dbReference type="EMBL" id="CZVV01000078">
    <property type="protein sequence ID" value="CUT02954.1"/>
    <property type="molecule type" value="Genomic_DNA"/>
</dbReference>
<sequence>MKKAKVVLLLTFLFLVSCFSQNFTLSFYLGKNIPQNTYLKISQDINKTFLRFENIELTDKAFEFPLYYGLKLSYDLKFINPKVFAEAEFIHSKVYSNPSQFVRVFGIYRDSPIDTLMRFGDIVQNFSISHGLNYVILNFGYKINFNPVTLAFLKFGVGPSIVHFETTVDSLPFERYEVNGFVVQFSSGFSLKFYNKVSGFIELKYTSGEILNAGIFGGTAETFIKMWHVVFGLGYSI</sequence>
<dbReference type="EMBL" id="CZVU01000036">
    <property type="protein sequence ID" value="CUT01420.1"/>
    <property type="molecule type" value="Genomic_DNA"/>
</dbReference>